<dbReference type="SMART" id="SM00478">
    <property type="entry name" value="ENDO3c"/>
    <property type="match status" value="1"/>
</dbReference>
<dbReference type="InterPro" id="IPR051912">
    <property type="entry name" value="Alkylbase_DNA_Glycosylase/TA"/>
</dbReference>
<name>A0A7K0C242_9ACTN</name>
<reference evidence="6 7" key="1">
    <citation type="submission" date="2019-10" db="EMBL/GenBank/DDBJ databases">
        <title>Actinomadura rubteroloni sp. nov. and Actinomadura macrotermitis sp. nov., isolated from the gut of fungus growing-termite Macrotermes natalensis.</title>
        <authorList>
            <person name="Benndorf R."/>
            <person name="Martin K."/>
            <person name="Kuefner M."/>
            <person name="De Beer W."/>
            <person name="Kaster A.-K."/>
            <person name="Vollmers J."/>
            <person name="Poulsen M."/>
            <person name="Beemelmanns C."/>
        </authorList>
    </citation>
    <scope>NUCLEOTIDE SEQUENCE [LARGE SCALE GENOMIC DNA]</scope>
    <source>
        <strain evidence="6 7">RB68</strain>
    </source>
</reference>
<evidence type="ECO:0000256" key="4">
    <source>
        <dbReference type="ARBA" id="ARBA00023204"/>
    </source>
</evidence>
<evidence type="ECO:0000313" key="7">
    <source>
        <dbReference type="Proteomes" id="UP000487268"/>
    </source>
</evidence>
<evidence type="ECO:0000259" key="5">
    <source>
        <dbReference type="SMART" id="SM00478"/>
    </source>
</evidence>
<dbReference type="GO" id="GO:0043916">
    <property type="term" value="F:DNA-7-methylguanine glycosylase activity"/>
    <property type="evidence" value="ECO:0007669"/>
    <property type="project" value="TreeGrafter"/>
</dbReference>
<dbReference type="Proteomes" id="UP000487268">
    <property type="component" value="Unassembled WGS sequence"/>
</dbReference>
<sequence length="313" mass="32862">MQIPITPRGPFSLDAARRFQEGFAPADYRNNGAAPACSAGVAGTDGTLRFAFAEESGWAPGGAVVRADGARVLVEPYGEAAPERVAAQVARILSLDVDGTGFPAVGERDPVAGDLQRRYPGLRPVCFNSPYEAAAWAVIGHRIRIVQAAAIRTRISREHGTAVDVGGAQVAAFPAPDRLLALPSLPGLPQLKTDRLHAVARAALDGELDAATLRSLDGGEALARLCRIPGIGPFSAELILVRGAGAPDRFAATERRLHDSMAAAYGVPAGDTAALARIAEGWAPYRSWMALLFRSDRERSTGEIASGRRVVAA</sequence>
<evidence type="ECO:0000256" key="2">
    <source>
        <dbReference type="ARBA" id="ARBA00012000"/>
    </source>
</evidence>
<dbReference type="GO" id="GO:0032131">
    <property type="term" value="F:alkylated DNA binding"/>
    <property type="evidence" value="ECO:0007669"/>
    <property type="project" value="TreeGrafter"/>
</dbReference>
<dbReference type="EMBL" id="WEGH01000003">
    <property type="protein sequence ID" value="MQY07533.1"/>
    <property type="molecule type" value="Genomic_DNA"/>
</dbReference>
<dbReference type="RefSeq" id="WP_153537371.1">
    <property type="nucleotide sequence ID" value="NZ_WEGH01000003.1"/>
</dbReference>
<dbReference type="Gene3D" id="1.10.1670.40">
    <property type="match status" value="1"/>
</dbReference>
<dbReference type="OrthoDB" id="9811249at2"/>
<proteinExistence type="predicted"/>
<dbReference type="InterPro" id="IPR003265">
    <property type="entry name" value="HhH-GPD_domain"/>
</dbReference>
<organism evidence="6 7">
    <name type="scientific">Actinomadura macrotermitis</name>
    <dbReference type="NCBI Taxonomy" id="2585200"/>
    <lineage>
        <taxon>Bacteria</taxon>
        <taxon>Bacillati</taxon>
        <taxon>Actinomycetota</taxon>
        <taxon>Actinomycetes</taxon>
        <taxon>Streptosporangiales</taxon>
        <taxon>Thermomonosporaceae</taxon>
        <taxon>Actinomadura</taxon>
    </lineage>
</organism>
<dbReference type="GO" id="GO:0008725">
    <property type="term" value="F:DNA-3-methyladenine glycosylase activity"/>
    <property type="evidence" value="ECO:0007669"/>
    <property type="project" value="TreeGrafter"/>
</dbReference>
<accession>A0A7K0C242</accession>
<keyword evidence="7" id="KW-1185">Reference proteome</keyword>
<dbReference type="InterPro" id="IPR011257">
    <property type="entry name" value="DNA_glycosylase"/>
</dbReference>
<gene>
    <name evidence="6" type="ORF">ACRB68_56340</name>
</gene>
<dbReference type="Gene3D" id="1.10.340.30">
    <property type="entry name" value="Hypothetical protein, domain 2"/>
    <property type="match status" value="1"/>
</dbReference>
<comment type="catalytic activity">
    <reaction evidence="1">
        <text>Hydrolysis of alkylated DNA, releasing 3-methyladenine, 3-methylguanine, 7-methylguanine and 7-methyladenine.</text>
        <dbReference type="EC" id="3.2.2.21"/>
    </reaction>
</comment>
<evidence type="ECO:0000256" key="3">
    <source>
        <dbReference type="ARBA" id="ARBA00022763"/>
    </source>
</evidence>
<keyword evidence="4" id="KW-0234">DNA repair</keyword>
<feature type="domain" description="HhH-GPD" evidence="5">
    <location>
        <begin position="139"/>
        <end position="297"/>
    </location>
</feature>
<dbReference type="AlphaFoldDB" id="A0A7K0C242"/>
<evidence type="ECO:0000256" key="1">
    <source>
        <dbReference type="ARBA" id="ARBA00000086"/>
    </source>
</evidence>
<evidence type="ECO:0000313" key="6">
    <source>
        <dbReference type="EMBL" id="MQY07533.1"/>
    </source>
</evidence>
<dbReference type="GO" id="GO:0006285">
    <property type="term" value="P:base-excision repair, AP site formation"/>
    <property type="evidence" value="ECO:0007669"/>
    <property type="project" value="TreeGrafter"/>
</dbReference>
<dbReference type="GO" id="GO:0006307">
    <property type="term" value="P:DNA alkylation repair"/>
    <property type="evidence" value="ECO:0007669"/>
    <property type="project" value="TreeGrafter"/>
</dbReference>
<dbReference type="PANTHER" id="PTHR43003">
    <property type="entry name" value="DNA-3-METHYLADENINE GLYCOSYLASE"/>
    <property type="match status" value="1"/>
</dbReference>
<dbReference type="GO" id="GO:0032993">
    <property type="term" value="C:protein-DNA complex"/>
    <property type="evidence" value="ECO:0007669"/>
    <property type="project" value="TreeGrafter"/>
</dbReference>
<keyword evidence="3" id="KW-0227">DNA damage</keyword>
<dbReference type="SUPFAM" id="SSF48150">
    <property type="entry name" value="DNA-glycosylase"/>
    <property type="match status" value="1"/>
</dbReference>
<comment type="caution">
    <text evidence="6">The sequence shown here is derived from an EMBL/GenBank/DDBJ whole genome shotgun (WGS) entry which is preliminary data.</text>
</comment>
<dbReference type="PANTHER" id="PTHR43003:SF5">
    <property type="entry name" value="DNA-3-METHYLADENINE GLYCOSYLASE"/>
    <property type="match status" value="1"/>
</dbReference>
<protein>
    <recommendedName>
        <fullName evidence="2">DNA-3-methyladenine glycosylase II</fullName>
        <ecNumber evidence="2">3.2.2.21</ecNumber>
    </recommendedName>
</protein>
<dbReference type="EC" id="3.2.2.21" evidence="2"/>